<protein>
    <submittedName>
        <fullName evidence="3">SfiI-subtelomeric related protein family member, putative</fullName>
    </submittedName>
</protein>
<dbReference type="AlphaFoldDB" id="Q4UAS7"/>
<evidence type="ECO:0000313" key="3">
    <source>
        <dbReference type="EMBL" id="CAI76074.1"/>
    </source>
</evidence>
<gene>
    <name evidence="3" type="ORF">TA05535</name>
</gene>
<feature type="compositionally biased region" description="Polar residues" evidence="1">
    <location>
        <begin position="272"/>
        <end position="300"/>
    </location>
</feature>
<evidence type="ECO:0000313" key="4">
    <source>
        <dbReference type="Proteomes" id="UP000001950"/>
    </source>
</evidence>
<evidence type="ECO:0000256" key="2">
    <source>
        <dbReference type="SAM" id="SignalP"/>
    </source>
</evidence>
<proteinExistence type="predicted"/>
<evidence type="ECO:0000256" key="1">
    <source>
        <dbReference type="SAM" id="MobiDB-lite"/>
    </source>
</evidence>
<dbReference type="KEGG" id="tan:TA05535"/>
<reference evidence="3 4" key="1">
    <citation type="journal article" date="2005" name="Science">
        <title>Genome of the host-cell transforming parasite Theileria annulata compared with T. parva.</title>
        <authorList>
            <person name="Pain A."/>
            <person name="Renauld H."/>
            <person name="Berriman M."/>
            <person name="Murphy L."/>
            <person name="Yeats C.A."/>
            <person name="Weir W."/>
            <person name="Kerhornou A."/>
            <person name="Aslett M."/>
            <person name="Bishop R."/>
            <person name="Bouchier C."/>
            <person name="Cochet M."/>
            <person name="Coulson R.M.R."/>
            <person name="Cronin A."/>
            <person name="de Villiers E.P."/>
            <person name="Fraser A."/>
            <person name="Fosker N."/>
            <person name="Gardner M."/>
            <person name="Goble A."/>
            <person name="Griffiths-Jones S."/>
            <person name="Harris D.E."/>
            <person name="Katzer F."/>
            <person name="Larke N."/>
            <person name="Lord A."/>
            <person name="Maser P."/>
            <person name="McKellar S."/>
            <person name="Mooney P."/>
            <person name="Morton F."/>
            <person name="Nene V."/>
            <person name="O'Neil S."/>
            <person name="Price C."/>
            <person name="Quail M.A."/>
            <person name="Rabbinowitsch E."/>
            <person name="Rawlings N.D."/>
            <person name="Rutter S."/>
            <person name="Saunders D."/>
            <person name="Seeger K."/>
            <person name="Shah T."/>
            <person name="Squares R."/>
            <person name="Squares S."/>
            <person name="Tivey A."/>
            <person name="Walker A.R."/>
            <person name="Woodward J."/>
            <person name="Dobbelaere D.A.E."/>
            <person name="Langsley G."/>
            <person name="Rajandream M.A."/>
            <person name="McKeever D."/>
            <person name="Shiels B."/>
            <person name="Tait A."/>
            <person name="Barrell B.G."/>
            <person name="Hall N."/>
        </authorList>
    </citation>
    <scope>NUCLEOTIDE SEQUENCE [LARGE SCALE GENOMIC DNA]</scope>
    <source>
        <strain evidence="4">Ankara</strain>
    </source>
</reference>
<dbReference type="Proteomes" id="UP000001950">
    <property type="component" value="Chromosome 3"/>
</dbReference>
<name>Q4UAS7_THEAN</name>
<dbReference type="OrthoDB" id="361965at2759"/>
<feature type="region of interest" description="Disordered" evidence="1">
    <location>
        <begin position="249"/>
        <end position="327"/>
    </location>
</feature>
<feature type="compositionally biased region" description="Polar residues" evidence="1">
    <location>
        <begin position="28"/>
        <end position="39"/>
    </location>
</feature>
<keyword evidence="4" id="KW-1185">Reference proteome</keyword>
<feature type="chain" id="PRO_5004245148" evidence="2">
    <location>
        <begin position="26"/>
        <end position="327"/>
    </location>
</feature>
<keyword evidence="2" id="KW-0732">Signal</keyword>
<feature type="region of interest" description="Disordered" evidence="1">
    <location>
        <begin position="28"/>
        <end position="50"/>
    </location>
</feature>
<dbReference type="InParanoid" id="Q4UAS7"/>
<dbReference type="VEuPathDB" id="PiroplasmaDB:TA05535"/>
<dbReference type="InterPro" id="IPR007480">
    <property type="entry name" value="DUF529"/>
</dbReference>
<dbReference type="OMA" id="PWNDITN"/>
<dbReference type="Pfam" id="PF04385">
    <property type="entry name" value="FAINT"/>
    <property type="match status" value="2"/>
</dbReference>
<dbReference type="EMBL" id="CR940352">
    <property type="protein sequence ID" value="CAI76074.1"/>
    <property type="molecule type" value="Genomic_DNA"/>
</dbReference>
<feature type="compositionally biased region" description="Polar residues" evidence="1">
    <location>
        <begin position="249"/>
        <end position="265"/>
    </location>
</feature>
<dbReference type="RefSeq" id="XP_955550.1">
    <property type="nucleotide sequence ID" value="XM_950457.1"/>
</dbReference>
<organism evidence="3 4">
    <name type="scientific">Theileria annulata</name>
    <dbReference type="NCBI Taxonomy" id="5874"/>
    <lineage>
        <taxon>Eukaryota</taxon>
        <taxon>Sar</taxon>
        <taxon>Alveolata</taxon>
        <taxon>Apicomplexa</taxon>
        <taxon>Aconoidasida</taxon>
        <taxon>Piroplasmida</taxon>
        <taxon>Theileriidae</taxon>
        <taxon>Theileria</taxon>
    </lineage>
</organism>
<sequence>MKKCIISLNLLYYITFFHRFNGAESQTASLSTGQSTSGTAAVDSASTNPPVTDTVTPVTLDINISKDTDQIDYKKDGEFRTYTPKDNHVFKKVVKKNADIWSAKPNDKAIKAVLMGSKKEPKHLALLLQSGEYVLLHKSGKNKPWNDITNAKYDVTKLKFLGEGDSEISKSDYDVDLHDLSYTFLFKSGVTCRKVLFGDDDVWKHTDDPNYSDIKSLQLDLPTNKFLVKNQSDQSKELTKAKVSVYVNATQSEGTDQSRSRSSGGTPKGEGTDQSRSSGGTPNSGSGEGTDQSQSRSSGGTEERIQLYSGSSDYEKLLDQNLQGMTW</sequence>
<accession>Q4UAS7</accession>
<feature type="signal peptide" evidence="2">
    <location>
        <begin position="1"/>
        <end position="25"/>
    </location>
</feature>
<dbReference type="GeneID" id="3864653"/>